<protein>
    <submittedName>
        <fullName evidence="5">Organ specific protein</fullName>
    </submittedName>
</protein>
<feature type="compositionally biased region" description="Basic and acidic residues" evidence="1">
    <location>
        <begin position="195"/>
        <end position="218"/>
    </location>
</feature>
<name>A0A183FUA9_HELPZ</name>
<feature type="compositionally biased region" description="Polar residues" evidence="1">
    <location>
        <begin position="79"/>
        <end position="92"/>
    </location>
</feature>
<feature type="chain" id="PRO_5044551665" evidence="2">
    <location>
        <begin position="17"/>
        <end position="240"/>
    </location>
</feature>
<feature type="region of interest" description="Disordered" evidence="1">
    <location>
        <begin position="29"/>
        <end position="220"/>
    </location>
</feature>
<dbReference type="EMBL" id="UZAH01027220">
    <property type="protein sequence ID" value="VDO89728.1"/>
    <property type="molecule type" value="Genomic_DNA"/>
</dbReference>
<feature type="compositionally biased region" description="Basic and acidic residues" evidence="1">
    <location>
        <begin position="96"/>
        <end position="115"/>
    </location>
</feature>
<feature type="compositionally biased region" description="Polar residues" evidence="1">
    <location>
        <begin position="121"/>
        <end position="131"/>
    </location>
</feature>
<sequence length="240" mass="26425">MVDLIVLLFACSMTNALPASKTAVTANLGQRMDQRPEPSKGFNEDGNSSKKFSAMHEPEPSMGLGHGASDINQGPGRSKSFSGGVTPATNLLKSEPNSKKDHDHGTHITEQKPRLLEASSKGRNQPTNDNMKSNEVRRIEHHYNAKSEDQSPIVEEDSTGPRDGKGPSKNPEVEQLIDINKDPLQQNPNPYEKSSNTERDHENTIDPKKDEQSGDDVRIFSTPNFVLVQGLKTEVEIDNM</sequence>
<dbReference type="WBParaSite" id="HPBE_0001175301-mRNA-1">
    <property type="protein sequence ID" value="HPBE_0001175301-mRNA-1"/>
    <property type="gene ID" value="HPBE_0001175301"/>
</dbReference>
<keyword evidence="4" id="KW-1185">Reference proteome</keyword>
<evidence type="ECO:0000256" key="2">
    <source>
        <dbReference type="SAM" id="SignalP"/>
    </source>
</evidence>
<gene>
    <name evidence="3" type="ORF">HPBE_LOCUS11754</name>
</gene>
<feature type="compositionally biased region" description="Basic and acidic residues" evidence="1">
    <location>
        <begin position="132"/>
        <end position="149"/>
    </location>
</feature>
<feature type="compositionally biased region" description="Polar residues" evidence="1">
    <location>
        <begin position="183"/>
        <end position="194"/>
    </location>
</feature>
<evidence type="ECO:0000256" key="1">
    <source>
        <dbReference type="SAM" id="MobiDB-lite"/>
    </source>
</evidence>
<evidence type="ECO:0000313" key="5">
    <source>
        <dbReference type="WBParaSite" id="HPBE_0001175301-mRNA-1"/>
    </source>
</evidence>
<dbReference type="Proteomes" id="UP000050761">
    <property type="component" value="Unassembled WGS sequence"/>
</dbReference>
<feature type="signal peptide" evidence="2">
    <location>
        <begin position="1"/>
        <end position="16"/>
    </location>
</feature>
<reference evidence="5" key="2">
    <citation type="submission" date="2019-09" db="UniProtKB">
        <authorList>
            <consortium name="WormBaseParasite"/>
        </authorList>
    </citation>
    <scope>IDENTIFICATION</scope>
</reference>
<accession>A0A183FUA9</accession>
<keyword evidence="2" id="KW-0732">Signal</keyword>
<organism evidence="4 5">
    <name type="scientific">Heligmosomoides polygyrus</name>
    <name type="common">Parasitic roundworm</name>
    <dbReference type="NCBI Taxonomy" id="6339"/>
    <lineage>
        <taxon>Eukaryota</taxon>
        <taxon>Metazoa</taxon>
        <taxon>Ecdysozoa</taxon>
        <taxon>Nematoda</taxon>
        <taxon>Chromadorea</taxon>
        <taxon>Rhabditida</taxon>
        <taxon>Rhabditina</taxon>
        <taxon>Rhabditomorpha</taxon>
        <taxon>Strongyloidea</taxon>
        <taxon>Heligmosomidae</taxon>
        <taxon>Heligmosomoides</taxon>
    </lineage>
</organism>
<proteinExistence type="predicted"/>
<evidence type="ECO:0000313" key="3">
    <source>
        <dbReference type="EMBL" id="VDO89728.1"/>
    </source>
</evidence>
<reference evidence="3 4" key="1">
    <citation type="submission" date="2018-11" db="EMBL/GenBank/DDBJ databases">
        <authorList>
            <consortium name="Pathogen Informatics"/>
        </authorList>
    </citation>
    <scope>NUCLEOTIDE SEQUENCE [LARGE SCALE GENOMIC DNA]</scope>
</reference>
<accession>A0A3P8CNR3</accession>
<dbReference type="AlphaFoldDB" id="A0A183FUA9"/>
<evidence type="ECO:0000313" key="4">
    <source>
        <dbReference type="Proteomes" id="UP000050761"/>
    </source>
</evidence>